<name>A0A4U8UC21_9HELI</name>
<keyword evidence="1" id="KW-0472">Membrane</keyword>
<sequence length="347" mass="40756">MKSRIKMLENLPYKKYILHNANNQPLSPQILESYANFIILEHPKINSTTIRYLYSFFYTFYLLFTLNPKLIVVHWASRLYQNIPLSLWGRRVIVHTMGGDIDTKQDYWGKKKFFVDRLLGAARVISVKSVFMQEMLQGHNSGLKDKIVILSWGVEERFYQSITGVYKKAMQQKLFGRNFDFLFFSIRAFKPFYRQREIVESFVKYFGGQSNIALLLSNFGKDNEYFKEVSSSFTPNIFIHNIPHSQMHNYLFAVDCVISYSKSDGISQSLMEAVCAKRWVIANKLPNHSRLLKHKENAYLLEDITELPEAFEDIQRSILKPYYDKSLDSKVQKRLYLSVLKGYFNVT</sequence>
<proteinExistence type="predicted"/>
<keyword evidence="1" id="KW-0812">Transmembrane</keyword>
<evidence type="ECO:0000313" key="3">
    <source>
        <dbReference type="Proteomes" id="UP000029920"/>
    </source>
</evidence>
<protein>
    <recommendedName>
        <fullName evidence="4">Glycosyltransferase</fullName>
    </recommendedName>
</protein>
<dbReference type="Gene3D" id="3.40.50.2000">
    <property type="entry name" value="Glycogen Phosphorylase B"/>
    <property type="match status" value="2"/>
</dbReference>
<evidence type="ECO:0000313" key="2">
    <source>
        <dbReference type="EMBL" id="TLE14152.1"/>
    </source>
</evidence>
<feature type="transmembrane region" description="Helical" evidence="1">
    <location>
        <begin position="52"/>
        <end position="76"/>
    </location>
</feature>
<dbReference type="SUPFAM" id="SSF53756">
    <property type="entry name" value="UDP-Glycosyltransferase/glycogen phosphorylase"/>
    <property type="match status" value="1"/>
</dbReference>
<evidence type="ECO:0008006" key="4">
    <source>
        <dbReference type="Google" id="ProtNLM"/>
    </source>
</evidence>
<comment type="caution">
    <text evidence="2">The sequence shown here is derived from an EMBL/GenBank/DDBJ whole genome shotgun (WGS) entry which is preliminary data.</text>
</comment>
<accession>A0A4U8UC21</accession>
<keyword evidence="3" id="KW-1185">Reference proteome</keyword>
<dbReference type="EMBL" id="JRPC02000027">
    <property type="protein sequence ID" value="TLE14152.1"/>
    <property type="molecule type" value="Genomic_DNA"/>
</dbReference>
<reference evidence="2 3" key="1">
    <citation type="journal article" date="2014" name="Genome Announc.">
        <title>Draft genome sequences of eight enterohepatic helicobacter species isolated from both laboratory and wild rodents.</title>
        <authorList>
            <person name="Sheh A."/>
            <person name="Shen Z."/>
            <person name="Fox J.G."/>
        </authorList>
    </citation>
    <scope>NUCLEOTIDE SEQUENCE [LARGE SCALE GENOMIC DNA]</scope>
    <source>
        <strain evidence="2 3">MIT-03-7007</strain>
    </source>
</reference>
<dbReference type="AlphaFoldDB" id="A0A4U8UC21"/>
<evidence type="ECO:0000256" key="1">
    <source>
        <dbReference type="SAM" id="Phobius"/>
    </source>
</evidence>
<gene>
    <name evidence="2" type="ORF">LS72_009120</name>
</gene>
<dbReference type="RefSeq" id="WP_138155279.1">
    <property type="nucleotide sequence ID" value="NZ_JRPC02000027.1"/>
</dbReference>
<keyword evidence="1" id="KW-1133">Transmembrane helix</keyword>
<dbReference type="Proteomes" id="UP000029920">
    <property type="component" value="Unassembled WGS sequence"/>
</dbReference>
<organism evidence="2 3">
    <name type="scientific">Helicobacter apodemus</name>
    <dbReference type="NCBI Taxonomy" id="135569"/>
    <lineage>
        <taxon>Bacteria</taxon>
        <taxon>Pseudomonadati</taxon>
        <taxon>Campylobacterota</taxon>
        <taxon>Epsilonproteobacteria</taxon>
        <taxon>Campylobacterales</taxon>
        <taxon>Helicobacteraceae</taxon>
        <taxon>Helicobacter</taxon>
    </lineage>
</organism>